<evidence type="ECO:0000313" key="2">
    <source>
        <dbReference type="EMBL" id="TXR52826.1"/>
    </source>
</evidence>
<proteinExistence type="predicted"/>
<name>A0A5C8Z7J2_9ACTN</name>
<protein>
    <submittedName>
        <fullName evidence="2">PucR family transcriptional regulator</fullName>
    </submittedName>
</protein>
<accession>A0A5C8Z7J2</accession>
<dbReference type="InterPro" id="IPR042070">
    <property type="entry name" value="PucR_C-HTH_sf"/>
</dbReference>
<dbReference type="GO" id="GO:0003700">
    <property type="term" value="F:DNA-binding transcription factor activity"/>
    <property type="evidence" value="ECO:0007669"/>
    <property type="project" value="InterPro"/>
</dbReference>
<dbReference type="EMBL" id="VKAC01000011">
    <property type="protein sequence ID" value="TXR52826.1"/>
    <property type="molecule type" value="Genomic_DNA"/>
</dbReference>
<evidence type="ECO:0000259" key="1">
    <source>
        <dbReference type="PROSITE" id="PS50931"/>
    </source>
</evidence>
<dbReference type="OrthoDB" id="5051269at2"/>
<dbReference type="InterPro" id="IPR000847">
    <property type="entry name" value="LysR_HTH_N"/>
</dbReference>
<evidence type="ECO:0000313" key="3">
    <source>
        <dbReference type="Proteomes" id="UP000321234"/>
    </source>
</evidence>
<dbReference type="PANTHER" id="PTHR33744:SF17">
    <property type="entry name" value="CONSERVED PROTEIN"/>
    <property type="match status" value="1"/>
</dbReference>
<dbReference type="AlphaFoldDB" id="A0A5C8Z7J2"/>
<reference evidence="2 3" key="1">
    <citation type="submission" date="2019-07" db="EMBL/GenBank/DDBJ databases">
        <title>Quadrisphaera sp. strain DD2A genome sequencing and assembly.</title>
        <authorList>
            <person name="Kim I."/>
        </authorList>
    </citation>
    <scope>NUCLEOTIDE SEQUENCE [LARGE SCALE GENOMIC DNA]</scope>
    <source>
        <strain evidence="2 3">DD2A</strain>
    </source>
</reference>
<comment type="caution">
    <text evidence="2">The sequence shown here is derived from an EMBL/GenBank/DDBJ whole genome shotgun (WGS) entry which is preliminary data.</text>
</comment>
<dbReference type="RefSeq" id="WP_147927593.1">
    <property type="nucleotide sequence ID" value="NZ_VKAC01000011.1"/>
</dbReference>
<dbReference type="Proteomes" id="UP000321234">
    <property type="component" value="Unassembled WGS sequence"/>
</dbReference>
<dbReference type="SUPFAM" id="SSF46785">
    <property type="entry name" value="Winged helix' DNA-binding domain"/>
    <property type="match status" value="1"/>
</dbReference>
<dbReference type="PANTHER" id="PTHR33744">
    <property type="entry name" value="CARBOHYDRATE DIACID REGULATOR"/>
    <property type="match status" value="1"/>
</dbReference>
<gene>
    <name evidence="2" type="ORF">FMM08_17060</name>
</gene>
<dbReference type="InterPro" id="IPR036390">
    <property type="entry name" value="WH_DNA-bd_sf"/>
</dbReference>
<feature type="domain" description="HTH lysR-type" evidence="1">
    <location>
        <begin position="276"/>
        <end position="327"/>
    </location>
</feature>
<sequence>MKELIQRLSALDEDAGAAMKIILHFDTLLGRGAGLESFLRGAAVLAGHPAGLAHPQHRLHLRVGADGRPTDPVTDPAQAERWPHHLLDDGSGAVVWVERPVPSSLDGVLLERLAAGVHLTLERVSPVALDDDAGAVEILLSTSSDDARRKAARRLRLPEGARVHVVASAAGAPAPFSRRSAVLATPDGDVRASLVEAVRFSSACLAGVGSAVGLHDLPASWSQALVALRLASRIAPVVRWEELGALSLLADVPAAVRASHPDVVALREAAREPWGLDTLEAVVRTESSRAASAVLGLHHSTVQTRLGRLEELLGYRLATADGRTRATAALVLHRLTPA</sequence>
<dbReference type="Pfam" id="PF13556">
    <property type="entry name" value="HTH_30"/>
    <property type="match status" value="1"/>
</dbReference>
<keyword evidence="3" id="KW-1185">Reference proteome</keyword>
<dbReference type="PROSITE" id="PS50931">
    <property type="entry name" value="HTH_LYSR"/>
    <property type="match status" value="1"/>
</dbReference>
<dbReference type="Gene3D" id="1.10.10.2840">
    <property type="entry name" value="PucR C-terminal helix-turn-helix domain"/>
    <property type="match status" value="1"/>
</dbReference>
<organism evidence="2 3">
    <name type="scientific">Quadrisphaera setariae</name>
    <dbReference type="NCBI Taxonomy" id="2593304"/>
    <lineage>
        <taxon>Bacteria</taxon>
        <taxon>Bacillati</taxon>
        <taxon>Actinomycetota</taxon>
        <taxon>Actinomycetes</taxon>
        <taxon>Kineosporiales</taxon>
        <taxon>Kineosporiaceae</taxon>
        <taxon>Quadrisphaera</taxon>
    </lineage>
</organism>
<dbReference type="InterPro" id="IPR025736">
    <property type="entry name" value="PucR_C-HTH_dom"/>
</dbReference>
<dbReference type="InterPro" id="IPR051448">
    <property type="entry name" value="CdaR-like_regulators"/>
</dbReference>